<evidence type="ECO:0000256" key="3">
    <source>
        <dbReference type="ARBA" id="ARBA00022857"/>
    </source>
</evidence>
<dbReference type="InterPro" id="IPR036291">
    <property type="entry name" value="NAD(P)-bd_dom_sf"/>
</dbReference>
<evidence type="ECO:0000256" key="1">
    <source>
        <dbReference type="ARBA" id="ARBA00007870"/>
    </source>
</evidence>
<dbReference type="Proteomes" id="UP000313359">
    <property type="component" value="Unassembled WGS sequence"/>
</dbReference>
<evidence type="ECO:0000256" key="6">
    <source>
        <dbReference type="SAM" id="MobiDB-lite"/>
    </source>
</evidence>
<dbReference type="Gene3D" id="3.40.50.720">
    <property type="entry name" value="NAD(P)-binding Rossmann-like Domain"/>
    <property type="match status" value="1"/>
</dbReference>
<dbReference type="PANTHER" id="PTHR43765:SF2">
    <property type="entry name" value="2-DEHYDROPANTOATE 2-REDUCTASE"/>
    <property type="match status" value="1"/>
</dbReference>
<name>A0A5C2RY70_9APHY</name>
<dbReference type="GO" id="GO:0008677">
    <property type="term" value="F:2-dehydropantoate 2-reductase activity"/>
    <property type="evidence" value="ECO:0007669"/>
    <property type="project" value="UniProtKB-EC"/>
</dbReference>
<evidence type="ECO:0000256" key="4">
    <source>
        <dbReference type="ARBA" id="ARBA00023002"/>
    </source>
</evidence>
<evidence type="ECO:0000313" key="10">
    <source>
        <dbReference type="Proteomes" id="UP000313359"/>
    </source>
</evidence>
<dbReference type="OrthoDB" id="73846at2759"/>
<dbReference type="Gene3D" id="1.10.1040.10">
    <property type="entry name" value="N-(1-d-carboxylethyl)-l-norvaline Dehydrogenase, domain 2"/>
    <property type="match status" value="1"/>
</dbReference>
<dbReference type="InterPro" id="IPR013752">
    <property type="entry name" value="KPA_reductase"/>
</dbReference>
<dbReference type="GO" id="GO:0050661">
    <property type="term" value="F:NADP binding"/>
    <property type="evidence" value="ECO:0007669"/>
    <property type="project" value="TreeGrafter"/>
</dbReference>
<evidence type="ECO:0000259" key="7">
    <source>
        <dbReference type="Pfam" id="PF02558"/>
    </source>
</evidence>
<evidence type="ECO:0000259" key="8">
    <source>
        <dbReference type="Pfam" id="PF08546"/>
    </source>
</evidence>
<comment type="similarity">
    <text evidence="1">Belongs to the ketopantoate reductase family.</text>
</comment>
<dbReference type="PANTHER" id="PTHR43765">
    <property type="entry name" value="2-DEHYDROPANTOATE 2-REDUCTASE-RELATED"/>
    <property type="match status" value="1"/>
</dbReference>
<keyword evidence="10" id="KW-1185">Reference proteome</keyword>
<accession>A0A5C2RY70</accession>
<feature type="domain" description="Ketopantoate reductase N-terminal" evidence="7">
    <location>
        <begin position="113"/>
        <end position="204"/>
    </location>
</feature>
<reference evidence="9" key="1">
    <citation type="journal article" date="2018" name="Genome Biol. Evol.">
        <title>Genomics and development of Lentinus tigrinus, a white-rot wood-decaying mushroom with dimorphic fruiting bodies.</title>
        <authorList>
            <person name="Wu B."/>
            <person name="Xu Z."/>
            <person name="Knudson A."/>
            <person name="Carlson A."/>
            <person name="Chen N."/>
            <person name="Kovaka S."/>
            <person name="LaButti K."/>
            <person name="Lipzen A."/>
            <person name="Pennachio C."/>
            <person name="Riley R."/>
            <person name="Schakwitz W."/>
            <person name="Umezawa K."/>
            <person name="Ohm R.A."/>
            <person name="Grigoriev I.V."/>
            <person name="Nagy L.G."/>
            <person name="Gibbons J."/>
            <person name="Hibbett D."/>
        </authorList>
    </citation>
    <scope>NUCLEOTIDE SEQUENCE [LARGE SCALE GENOMIC DNA]</scope>
    <source>
        <strain evidence="9">ALCF2SS1-6</strain>
    </source>
</reference>
<dbReference type="InterPro" id="IPR050838">
    <property type="entry name" value="Ketopantoate_reductase"/>
</dbReference>
<dbReference type="STRING" id="1328759.A0A5C2RY70"/>
<feature type="domain" description="Ketopantoate reductase C-terminal" evidence="8">
    <location>
        <begin position="274"/>
        <end position="429"/>
    </location>
</feature>
<dbReference type="EMBL" id="ML122292">
    <property type="protein sequence ID" value="RPD55924.1"/>
    <property type="molecule type" value="Genomic_DNA"/>
</dbReference>
<organism evidence="9 10">
    <name type="scientific">Lentinus tigrinus ALCF2SS1-6</name>
    <dbReference type="NCBI Taxonomy" id="1328759"/>
    <lineage>
        <taxon>Eukaryota</taxon>
        <taxon>Fungi</taxon>
        <taxon>Dikarya</taxon>
        <taxon>Basidiomycota</taxon>
        <taxon>Agaricomycotina</taxon>
        <taxon>Agaricomycetes</taxon>
        <taxon>Polyporales</taxon>
        <taxon>Polyporaceae</taxon>
        <taxon>Lentinus</taxon>
    </lineage>
</organism>
<dbReference type="InterPro" id="IPR013328">
    <property type="entry name" value="6PGD_dom2"/>
</dbReference>
<dbReference type="SUPFAM" id="SSF48179">
    <property type="entry name" value="6-phosphogluconate dehydrogenase C-terminal domain-like"/>
    <property type="match status" value="1"/>
</dbReference>
<dbReference type="Pfam" id="PF02558">
    <property type="entry name" value="ApbA"/>
    <property type="match status" value="1"/>
</dbReference>
<dbReference type="GO" id="GO:0005739">
    <property type="term" value="C:mitochondrion"/>
    <property type="evidence" value="ECO:0007669"/>
    <property type="project" value="TreeGrafter"/>
</dbReference>
<evidence type="ECO:0000313" key="9">
    <source>
        <dbReference type="EMBL" id="RPD55924.1"/>
    </source>
</evidence>
<keyword evidence="3" id="KW-0521">NADP</keyword>
<dbReference type="InterPro" id="IPR008927">
    <property type="entry name" value="6-PGluconate_DH-like_C_sf"/>
</dbReference>
<dbReference type="InterPro" id="IPR003710">
    <property type="entry name" value="ApbA"/>
</dbReference>
<keyword evidence="4" id="KW-0560">Oxidoreductase</keyword>
<dbReference type="NCBIfam" id="TIGR00745">
    <property type="entry name" value="apbA_panE"/>
    <property type="match status" value="1"/>
</dbReference>
<proteinExistence type="inferred from homology"/>
<dbReference type="GO" id="GO:0015940">
    <property type="term" value="P:pantothenate biosynthetic process"/>
    <property type="evidence" value="ECO:0007669"/>
    <property type="project" value="InterPro"/>
</dbReference>
<dbReference type="InterPro" id="IPR013332">
    <property type="entry name" value="KPR_N"/>
</dbReference>
<dbReference type="EC" id="1.1.1.169" evidence="2"/>
<protein>
    <recommendedName>
        <fullName evidence="2">2-dehydropantoate 2-reductase</fullName>
        <ecNumber evidence="2">1.1.1.169</ecNumber>
    </recommendedName>
    <alternativeName>
        <fullName evidence="5">Ketopantoate reductase</fullName>
    </alternativeName>
</protein>
<feature type="region of interest" description="Disordered" evidence="6">
    <location>
        <begin position="219"/>
        <end position="243"/>
    </location>
</feature>
<dbReference type="Pfam" id="PF08546">
    <property type="entry name" value="ApbA_C"/>
    <property type="match status" value="1"/>
</dbReference>
<evidence type="ECO:0000256" key="2">
    <source>
        <dbReference type="ARBA" id="ARBA00013014"/>
    </source>
</evidence>
<sequence length="446" mass="50156">MHIHVVGLGAVGSFVAFHLRRTLAPKHSVYALHRIDTAPSLCAPSISHRPDGWSVLLEADGVTHAQGNIMHLTYHPYDYYPSGSVRFAHWDPTRRRDFELPLSRPDDPHYIPHATHPIDSLVVATKAFAVPDVLHGLRHLISPDTTIVLMHNGMGVYEKLTRSLFRDPDERPNFVLCTNTHGLFRKDLLHVVQTGYGEIQLGIAPDPLGRNFEAALTREPRQQSPYTELSLDDIADSGEGSSGATPRYINLRNTIAALTGARALCATWRPYQEVQTAMRKKLVVNAFVNPISALLQCKNGDTLKSPNGQWIMKRLCQEAELIFRAELDETNQSRQAAYKQFVENHAGAEETMAPPEPLPYPRGLTKGALKNETVRIVEQTQHNYSSMYRDVNLGQRTEIEYINGYLHNLARQYDQSAFVNEMLYQLVKMRTTIPYVRDAPAVPPSP</sequence>
<evidence type="ECO:0000256" key="5">
    <source>
        <dbReference type="ARBA" id="ARBA00032024"/>
    </source>
</evidence>
<gene>
    <name evidence="9" type="ORF">L227DRAFT_579395</name>
</gene>
<dbReference type="SUPFAM" id="SSF51735">
    <property type="entry name" value="NAD(P)-binding Rossmann-fold domains"/>
    <property type="match status" value="1"/>
</dbReference>
<dbReference type="AlphaFoldDB" id="A0A5C2RY70"/>